<organism evidence="1 2">
    <name type="scientific">Suillus discolor</name>
    <dbReference type="NCBI Taxonomy" id="1912936"/>
    <lineage>
        <taxon>Eukaryota</taxon>
        <taxon>Fungi</taxon>
        <taxon>Dikarya</taxon>
        <taxon>Basidiomycota</taxon>
        <taxon>Agaricomycotina</taxon>
        <taxon>Agaricomycetes</taxon>
        <taxon>Agaricomycetidae</taxon>
        <taxon>Boletales</taxon>
        <taxon>Suillineae</taxon>
        <taxon>Suillaceae</taxon>
        <taxon>Suillus</taxon>
    </lineage>
</organism>
<keyword evidence="2" id="KW-1185">Reference proteome</keyword>
<name>A0A9P7JLG8_9AGAM</name>
<dbReference type="RefSeq" id="XP_041284518.1">
    <property type="nucleotide sequence ID" value="XM_041440110.1"/>
</dbReference>
<dbReference type="EMBL" id="JABBWM010000213">
    <property type="protein sequence ID" value="KAG2084536.1"/>
    <property type="molecule type" value="Genomic_DNA"/>
</dbReference>
<reference evidence="1" key="1">
    <citation type="journal article" date="2020" name="New Phytol.">
        <title>Comparative genomics reveals dynamic genome evolution in host specialist ectomycorrhizal fungi.</title>
        <authorList>
            <person name="Lofgren L.A."/>
            <person name="Nguyen N.H."/>
            <person name="Vilgalys R."/>
            <person name="Ruytinx J."/>
            <person name="Liao H.L."/>
            <person name="Branco S."/>
            <person name="Kuo A."/>
            <person name="LaButti K."/>
            <person name="Lipzen A."/>
            <person name="Andreopoulos W."/>
            <person name="Pangilinan J."/>
            <person name="Riley R."/>
            <person name="Hundley H."/>
            <person name="Na H."/>
            <person name="Barry K."/>
            <person name="Grigoriev I.V."/>
            <person name="Stajich J.E."/>
            <person name="Kennedy P.G."/>
        </authorList>
    </citation>
    <scope>NUCLEOTIDE SEQUENCE</scope>
    <source>
        <strain evidence="1">FC423</strain>
    </source>
</reference>
<dbReference type="GeneID" id="64702369"/>
<accession>A0A9P7JLG8</accession>
<dbReference type="Proteomes" id="UP000823399">
    <property type="component" value="Unassembled WGS sequence"/>
</dbReference>
<dbReference type="OrthoDB" id="432234at2759"/>
<evidence type="ECO:0000313" key="2">
    <source>
        <dbReference type="Proteomes" id="UP000823399"/>
    </source>
</evidence>
<protein>
    <submittedName>
        <fullName evidence="1">Uncharacterized protein</fullName>
    </submittedName>
</protein>
<gene>
    <name evidence="1" type="ORF">F5147DRAFT_748796</name>
</gene>
<evidence type="ECO:0000313" key="1">
    <source>
        <dbReference type="EMBL" id="KAG2084536.1"/>
    </source>
</evidence>
<sequence>MCVVFSGQKEWPSCDTVKQLRPILVTKSRVRILIEFLITNNPWYQKSGVAYSPRNMDSLFDNVDADVDCSVPATLEVCHLPRGGDTPDSTFDVPEDDASEDIVMEAVGFTQGDHSSQSREKMKLHALAYVLDRKCFLLSRTGVSFIADNDPGLMSYLFPHIDPWDIGAQVRNLLLQDDSPFRKDTNFAFICWNMIQKREIICASQQQSLVRELKDVGPSLTALAEKWTCSIHEKPSTTQEKKAACILRRLQSSTKNLRGSIGYKLCRRNEIRALMKKYCTPALFMMLNPHDLTSHIVSSIVDIELDQWMTMSSFERAKMLRHSHSTYKFRHS</sequence>
<dbReference type="AlphaFoldDB" id="A0A9P7JLG8"/>
<comment type="caution">
    <text evidence="1">The sequence shown here is derived from an EMBL/GenBank/DDBJ whole genome shotgun (WGS) entry which is preliminary data.</text>
</comment>
<proteinExistence type="predicted"/>